<dbReference type="Pfam" id="PF13434">
    <property type="entry name" value="Lys_Orn_oxgnase"/>
    <property type="match status" value="1"/>
</dbReference>
<dbReference type="InterPro" id="IPR025700">
    <property type="entry name" value="Lys/Orn_oxygenase"/>
</dbReference>
<evidence type="ECO:0000256" key="2">
    <source>
        <dbReference type="ARBA" id="ARBA00004924"/>
    </source>
</evidence>
<comment type="caution">
    <text evidence="15">The sequence shown here is derived from an EMBL/GenBank/DDBJ whole genome shotgun (WGS) entry which is preliminary data.</text>
</comment>
<proteinExistence type="inferred from homology"/>
<feature type="region of interest" description="Disordered" evidence="13">
    <location>
        <begin position="461"/>
        <end position="483"/>
    </location>
</feature>
<evidence type="ECO:0000256" key="13">
    <source>
        <dbReference type="SAM" id="MobiDB-lite"/>
    </source>
</evidence>
<dbReference type="AlphaFoldDB" id="A0AAD5VJP3"/>
<dbReference type="GO" id="GO:0016491">
    <property type="term" value="F:oxidoreductase activity"/>
    <property type="evidence" value="ECO:0007669"/>
    <property type="project" value="UniProtKB-KW"/>
</dbReference>
<dbReference type="EC" id="1.14.13.196" evidence="5"/>
<keyword evidence="8" id="KW-0274">FAD</keyword>
<name>A0AAD5VJP3_9AGAR</name>
<dbReference type="InterPro" id="IPR000988">
    <property type="entry name" value="Ribosomal_eL24-rel_N"/>
</dbReference>
<evidence type="ECO:0000259" key="14">
    <source>
        <dbReference type="Pfam" id="PF01246"/>
    </source>
</evidence>
<dbReference type="InterPro" id="IPR036188">
    <property type="entry name" value="FAD/NAD-bd_sf"/>
</dbReference>
<accession>A0AAD5VJP3</accession>
<dbReference type="Gene3D" id="2.30.170.20">
    <property type="entry name" value="Ribosomal protein L24e"/>
    <property type="match status" value="1"/>
</dbReference>
<dbReference type="PANTHER" id="PTHR42802:SF1">
    <property type="entry name" value="L-ORNITHINE N(5)-MONOOXYGENASE"/>
    <property type="match status" value="1"/>
</dbReference>
<evidence type="ECO:0000256" key="11">
    <source>
        <dbReference type="ARBA" id="ARBA00047598"/>
    </source>
</evidence>
<comment type="catalytic activity">
    <reaction evidence="11">
        <text>L-ornithine + NADPH + O2 = N(5)-hydroxy-L-ornithine + NADP(+) + H2O</text>
        <dbReference type="Rhea" id="RHEA:41508"/>
        <dbReference type="ChEBI" id="CHEBI:15377"/>
        <dbReference type="ChEBI" id="CHEBI:15379"/>
        <dbReference type="ChEBI" id="CHEBI:46911"/>
        <dbReference type="ChEBI" id="CHEBI:57783"/>
        <dbReference type="ChEBI" id="CHEBI:58349"/>
        <dbReference type="ChEBI" id="CHEBI:78275"/>
        <dbReference type="EC" id="1.14.13.196"/>
    </reaction>
</comment>
<evidence type="ECO:0000256" key="4">
    <source>
        <dbReference type="ARBA" id="ARBA00007588"/>
    </source>
</evidence>
<dbReference type="Proteomes" id="UP001213000">
    <property type="component" value="Unassembled WGS sequence"/>
</dbReference>
<dbReference type="SUPFAM" id="SSF57716">
    <property type="entry name" value="Glucocorticoid receptor-like (DNA-binding domain)"/>
    <property type="match status" value="1"/>
</dbReference>
<keyword evidence="7" id="KW-0285">Flavoprotein</keyword>
<dbReference type="InterPro" id="IPR038630">
    <property type="entry name" value="L24e/L24_sf"/>
</dbReference>
<dbReference type="PANTHER" id="PTHR42802">
    <property type="entry name" value="MONOOXYGENASE"/>
    <property type="match status" value="1"/>
</dbReference>
<comment type="similarity">
    <text evidence="4">Belongs to the lysine N(6)-hydroxylase/L-ornithine N(5)-oxygenase family.</text>
</comment>
<evidence type="ECO:0000256" key="6">
    <source>
        <dbReference type="ARBA" id="ARBA00018397"/>
    </source>
</evidence>
<comment type="similarity">
    <text evidence="3">Belongs to the eukaryotic ribosomal protein eL24 family.</text>
</comment>
<gene>
    <name evidence="15" type="ORF">NP233_g9844</name>
</gene>
<comment type="catalytic activity">
    <reaction evidence="12">
        <text>L-ornithine + NADH + O2 = N(5)-hydroxy-L-ornithine + NAD(+) + H2O</text>
        <dbReference type="Rhea" id="RHEA:41512"/>
        <dbReference type="ChEBI" id="CHEBI:15377"/>
        <dbReference type="ChEBI" id="CHEBI:15379"/>
        <dbReference type="ChEBI" id="CHEBI:46911"/>
        <dbReference type="ChEBI" id="CHEBI:57540"/>
        <dbReference type="ChEBI" id="CHEBI:57945"/>
        <dbReference type="ChEBI" id="CHEBI:78275"/>
        <dbReference type="EC" id="1.14.13.196"/>
    </reaction>
</comment>
<dbReference type="EMBL" id="JANIEX010000926">
    <property type="protein sequence ID" value="KAJ3562001.1"/>
    <property type="molecule type" value="Genomic_DNA"/>
</dbReference>
<evidence type="ECO:0000256" key="7">
    <source>
        <dbReference type="ARBA" id="ARBA00022630"/>
    </source>
</evidence>
<dbReference type="Pfam" id="PF01246">
    <property type="entry name" value="Ribosomal_L24e"/>
    <property type="match status" value="1"/>
</dbReference>
<keyword evidence="9" id="KW-0521">NADP</keyword>
<keyword evidence="10" id="KW-0560">Oxidoreductase</keyword>
<evidence type="ECO:0000256" key="12">
    <source>
        <dbReference type="ARBA" id="ARBA00049248"/>
    </source>
</evidence>
<evidence type="ECO:0000256" key="3">
    <source>
        <dbReference type="ARBA" id="ARBA00005647"/>
    </source>
</evidence>
<evidence type="ECO:0000313" key="15">
    <source>
        <dbReference type="EMBL" id="KAJ3562001.1"/>
    </source>
</evidence>
<evidence type="ECO:0000256" key="8">
    <source>
        <dbReference type="ARBA" id="ARBA00022827"/>
    </source>
</evidence>
<comment type="cofactor">
    <cofactor evidence="1">
        <name>FAD</name>
        <dbReference type="ChEBI" id="CHEBI:57692"/>
    </cofactor>
</comment>
<dbReference type="Gene3D" id="3.50.50.60">
    <property type="entry name" value="FAD/NAD(P)-binding domain"/>
    <property type="match status" value="1"/>
</dbReference>
<dbReference type="GO" id="GO:0006879">
    <property type="term" value="P:intracellular iron ion homeostasis"/>
    <property type="evidence" value="ECO:0007669"/>
    <property type="project" value="TreeGrafter"/>
</dbReference>
<evidence type="ECO:0000256" key="5">
    <source>
        <dbReference type="ARBA" id="ARBA00012881"/>
    </source>
</evidence>
<protein>
    <recommendedName>
        <fullName evidence="6">Ribosome biogenesis protein RLP24</fullName>
        <ecNumber evidence="5">1.14.13.196</ecNumber>
    </recommendedName>
</protein>
<comment type="pathway">
    <text evidence="2">Siderophore biosynthesis.</text>
</comment>
<sequence>MTSCNLQEITFDVLGLGFGPANLSIAAAFSERWSMDKVSDTSSIFVNIRLTSIQLENRPCISAKNVLFIEKHPKFQWHPGMLLPDARMQISFMKDLATLRNPQSPFTFLAYLQSQDRLLPFINRGSTIPSRKEFADYLSWVSQRVQEEGVHVLFGHEVIGLSEGSHDTILVHARNLATNVEKIYRARDVILSPGGSAKVPTPFEAFLGHRNFLHSSSYATSISPILEDLRYESRPLRIAVIGSGQSAAEVTLNLRERLGDRTSHSACHKIDMILKKGSLKPSDDSPFANEIFDPAATETWFSLTSDRTRAEMLAEYRSTNYGVVNPRTLEQLYEVVYDQRLDEGIAKRTGSHASASSAVIDLRPHTSLVGVEEVFSEGCSHSSPSSFKLTTQHTITGEVSETFYDAIICATGYHRSSWINLLKHSDLGKRFGLDAMSSTIRLVPASRLASVGGIETLLSHSNVSTPPTSSSLSTPPTSPSHSFSKLDSLSCDLYITRNYELLSVSEEETGPRKSRVYIQGVEEMTHGLSDTLLSVIGVRAGEVVADILRDSRSAFVRNDAKVFRFCTSKCHKNFKMKRNPRKVRWTKAFRKAAGKEMTIDSTIDFEKRRNVPVRYDRDLVQTTIKAMKRVGEIKARREKAFFKNRMAVAKAKQRAHRQKALEKAKSSVKLHEPMAVEETPKIKEKIKVPVKSRSALVQGEGRSMGMEVD</sequence>
<evidence type="ECO:0000256" key="1">
    <source>
        <dbReference type="ARBA" id="ARBA00001974"/>
    </source>
</evidence>
<organism evidence="15 16">
    <name type="scientific">Leucocoprinus birnbaumii</name>
    <dbReference type="NCBI Taxonomy" id="56174"/>
    <lineage>
        <taxon>Eukaryota</taxon>
        <taxon>Fungi</taxon>
        <taxon>Dikarya</taxon>
        <taxon>Basidiomycota</taxon>
        <taxon>Agaricomycotina</taxon>
        <taxon>Agaricomycetes</taxon>
        <taxon>Agaricomycetidae</taxon>
        <taxon>Agaricales</taxon>
        <taxon>Agaricineae</taxon>
        <taxon>Agaricaceae</taxon>
        <taxon>Leucocoprinus</taxon>
    </lineage>
</organism>
<keyword evidence="16" id="KW-1185">Reference proteome</keyword>
<evidence type="ECO:0000313" key="16">
    <source>
        <dbReference type="Proteomes" id="UP001213000"/>
    </source>
</evidence>
<dbReference type="CDD" id="cd00472">
    <property type="entry name" value="Ribosomal_L24e_L24"/>
    <property type="match status" value="1"/>
</dbReference>
<reference evidence="15" key="1">
    <citation type="submission" date="2022-07" db="EMBL/GenBank/DDBJ databases">
        <title>Genome Sequence of Leucocoprinus birnbaumii.</title>
        <authorList>
            <person name="Buettner E."/>
        </authorList>
    </citation>
    <scope>NUCLEOTIDE SEQUENCE</scope>
    <source>
        <strain evidence="15">VT141</strain>
    </source>
</reference>
<feature type="region of interest" description="Disordered" evidence="13">
    <location>
        <begin position="689"/>
        <end position="709"/>
    </location>
</feature>
<feature type="domain" description="Large ribosomal subunit protein eL24-related N-terminal" evidence="14">
    <location>
        <begin position="554"/>
        <end position="598"/>
    </location>
</feature>
<dbReference type="SUPFAM" id="SSF51905">
    <property type="entry name" value="FAD/NAD(P)-binding domain"/>
    <property type="match status" value="1"/>
</dbReference>
<evidence type="ECO:0000256" key="9">
    <source>
        <dbReference type="ARBA" id="ARBA00022857"/>
    </source>
</evidence>
<evidence type="ECO:0000256" key="10">
    <source>
        <dbReference type="ARBA" id="ARBA00023002"/>
    </source>
</evidence>
<dbReference type="FunFam" id="2.30.170.20:FF:000001">
    <property type="entry name" value="probable ribosome biogenesis protein RLP24"/>
    <property type="match status" value="1"/>
</dbReference>